<dbReference type="Gene3D" id="2.60.40.10">
    <property type="entry name" value="Immunoglobulins"/>
    <property type="match status" value="1"/>
</dbReference>
<dbReference type="EnsemblMetazoa" id="AMEC005473-RA">
    <property type="protein sequence ID" value="AMEC005473-PA"/>
    <property type="gene ID" value="AMEC005473"/>
</dbReference>
<dbReference type="Proteomes" id="UP000075902">
    <property type="component" value="Unassembled WGS sequence"/>
</dbReference>
<dbReference type="AlphaFoldDB" id="A0A182TND9"/>
<reference evidence="1" key="2">
    <citation type="submission" date="2020-05" db="UniProtKB">
        <authorList>
            <consortium name="EnsemblMetazoa"/>
        </authorList>
    </citation>
    <scope>IDENTIFICATION</scope>
    <source>
        <strain evidence="1">CM1001059</strain>
    </source>
</reference>
<dbReference type="InterPro" id="IPR013783">
    <property type="entry name" value="Ig-like_fold"/>
</dbReference>
<dbReference type="SUPFAM" id="SSF49265">
    <property type="entry name" value="Fibronectin type III"/>
    <property type="match status" value="1"/>
</dbReference>
<protein>
    <recommendedName>
        <fullName evidence="3">Fibronectin type-III domain-containing protein</fullName>
    </recommendedName>
</protein>
<evidence type="ECO:0000313" key="1">
    <source>
        <dbReference type="EnsemblMetazoa" id="AMEC005473-PA"/>
    </source>
</evidence>
<organism evidence="1 2">
    <name type="scientific">Anopheles melas</name>
    <dbReference type="NCBI Taxonomy" id="34690"/>
    <lineage>
        <taxon>Eukaryota</taxon>
        <taxon>Metazoa</taxon>
        <taxon>Ecdysozoa</taxon>
        <taxon>Arthropoda</taxon>
        <taxon>Hexapoda</taxon>
        <taxon>Insecta</taxon>
        <taxon>Pterygota</taxon>
        <taxon>Neoptera</taxon>
        <taxon>Endopterygota</taxon>
        <taxon>Diptera</taxon>
        <taxon>Nematocera</taxon>
        <taxon>Culicoidea</taxon>
        <taxon>Culicidae</taxon>
        <taxon>Anophelinae</taxon>
        <taxon>Anopheles</taxon>
    </lineage>
</organism>
<keyword evidence="2" id="KW-1185">Reference proteome</keyword>
<accession>A0A182TND9</accession>
<proteinExistence type="predicted"/>
<evidence type="ECO:0008006" key="3">
    <source>
        <dbReference type="Google" id="ProtNLM"/>
    </source>
</evidence>
<dbReference type="InterPro" id="IPR036116">
    <property type="entry name" value="FN3_sf"/>
</dbReference>
<reference evidence="2" key="1">
    <citation type="submission" date="2014-01" db="EMBL/GenBank/DDBJ databases">
        <title>The Genome Sequence of Anopheles melas CM1001059_A (V2).</title>
        <authorList>
            <consortium name="The Broad Institute Genomics Platform"/>
            <person name="Neafsey D.E."/>
            <person name="Besansky N."/>
            <person name="Howell P."/>
            <person name="Walton C."/>
            <person name="Young S.K."/>
            <person name="Zeng Q."/>
            <person name="Gargeya S."/>
            <person name="Fitzgerald M."/>
            <person name="Haas B."/>
            <person name="Abouelleil A."/>
            <person name="Allen A.W."/>
            <person name="Alvarado L."/>
            <person name="Arachchi H.M."/>
            <person name="Berlin A.M."/>
            <person name="Chapman S.B."/>
            <person name="Gainer-Dewar J."/>
            <person name="Goldberg J."/>
            <person name="Griggs A."/>
            <person name="Gujja S."/>
            <person name="Hansen M."/>
            <person name="Howarth C."/>
            <person name="Imamovic A."/>
            <person name="Ireland A."/>
            <person name="Larimer J."/>
            <person name="McCowan C."/>
            <person name="Murphy C."/>
            <person name="Pearson M."/>
            <person name="Poon T.W."/>
            <person name="Priest M."/>
            <person name="Roberts A."/>
            <person name="Saif S."/>
            <person name="Shea T."/>
            <person name="Sisk P."/>
            <person name="Sykes S."/>
            <person name="Wortman J."/>
            <person name="Nusbaum C."/>
            <person name="Birren B."/>
        </authorList>
    </citation>
    <scope>NUCLEOTIDE SEQUENCE [LARGE SCALE GENOMIC DNA]</scope>
    <source>
        <strain evidence="2">CM1001059</strain>
    </source>
</reference>
<dbReference type="VEuPathDB" id="VectorBase:AMEC005473"/>
<sequence length="117" mass="12825">MKSAITAKVWQQRQYDDTQDTIATRCVTRNDGVVYAAKEGEERLPAVPLAPVIIPEDCSAENNSVTVAWQAPSHSFVQGYVLELDDGNGGEFRVSVAGLHIFQLEFWGRQGNAVQCG</sequence>
<evidence type="ECO:0000313" key="2">
    <source>
        <dbReference type="Proteomes" id="UP000075902"/>
    </source>
</evidence>
<name>A0A182TND9_9DIPT</name>
<dbReference type="STRING" id="34690.A0A182TND9"/>